<dbReference type="PROSITE" id="PS50998">
    <property type="entry name" value="GLA_2"/>
    <property type="match status" value="1"/>
</dbReference>
<keyword evidence="6" id="KW-0964">Secreted</keyword>
<dbReference type="GO" id="GO:0005576">
    <property type="term" value="C:extracellular region"/>
    <property type="evidence" value="ECO:0007669"/>
    <property type="project" value="UniProtKB-SubCell"/>
</dbReference>
<organism evidence="13 14">
    <name type="scientific">Conger conger</name>
    <name type="common">Conger eel</name>
    <name type="synonym">Muraena conger</name>
    <dbReference type="NCBI Taxonomy" id="82655"/>
    <lineage>
        <taxon>Eukaryota</taxon>
        <taxon>Metazoa</taxon>
        <taxon>Chordata</taxon>
        <taxon>Craniata</taxon>
        <taxon>Vertebrata</taxon>
        <taxon>Euteleostomi</taxon>
        <taxon>Actinopterygii</taxon>
        <taxon>Neopterygii</taxon>
        <taxon>Teleostei</taxon>
        <taxon>Anguilliformes</taxon>
        <taxon>Congridae</taxon>
        <taxon>Conger</taxon>
    </lineage>
</organism>
<dbReference type="GO" id="GO:0030154">
    <property type="term" value="P:cell differentiation"/>
    <property type="evidence" value="ECO:0007669"/>
    <property type="project" value="UniProtKB-KW"/>
</dbReference>
<evidence type="ECO:0000256" key="10">
    <source>
        <dbReference type="ARBA" id="ARBA00023157"/>
    </source>
</evidence>
<dbReference type="GO" id="GO:0051216">
    <property type="term" value="P:cartilage development"/>
    <property type="evidence" value="ECO:0007669"/>
    <property type="project" value="UniProtKB-KW"/>
</dbReference>
<keyword evidence="11" id="KW-0891">Chondrogenesis</keyword>
<proteinExistence type="inferred from homology"/>
<dbReference type="InterPro" id="IPR027118">
    <property type="entry name" value="MGP"/>
</dbReference>
<keyword evidence="5" id="KW-0301">Gamma-carboxyglutamic acid</keyword>
<reference evidence="13" key="1">
    <citation type="journal article" date="2023" name="Science">
        <title>Genome structures resolve the early diversification of teleost fishes.</title>
        <authorList>
            <person name="Parey E."/>
            <person name="Louis A."/>
            <person name="Montfort J."/>
            <person name="Bouchez O."/>
            <person name="Roques C."/>
            <person name="Iampietro C."/>
            <person name="Lluch J."/>
            <person name="Castinel A."/>
            <person name="Donnadieu C."/>
            <person name="Desvignes T."/>
            <person name="Floi Bucao C."/>
            <person name="Jouanno E."/>
            <person name="Wen M."/>
            <person name="Mejri S."/>
            <person name="Dirks R."/>
            <person name="Jansen H."/>
            <person name="Henkel C."/>
            <person name="Chen W.J."/>
            <person name="Zahm M."/>
            <person name="Cabau C."/>
            <person name="Klopp C."/>
            <person name="Thompson A.W."/>
            <person name="Robinson-Rechavi M."/>
            <person name="Braasch I."/>
            <person name="Lecointre G."/>
            <person name="Bobe J."/>
            <person name="Postlethwait J.H."/>
            <person name="Berthelot C."/>
            <person name="Roest Crollius H."/>
            <person name="Guiguen Y."/>
        </authorList>
    </citation>
    <scope>NUCLEOTIDE SEQUENCE</scope>
    <source>
        <strain evidence="13">Concon-B</strain>
    </source>
</reference>
<sequence>MGALAEPVTCGFGLWVELGRYTCVLHGSEAERWDGRVLTGMGRVHDKKYRPEPEIVTLEIVTSQTDRKMKFSVQCLVLATLVALCLSYDSSESNESYEDLFMHQQQANSFINLPRGNAPRRGVKSPAERQTEICEDYSPCRSYAYRHGYQTAYKKYFAARTRRA</sequence>
<evidence type="ECO:0000256" key="11">
    <source>
        <dbReference type="ARBA" id="ARBA00023188"/>
    </source>
</evidence>
<dbReference type="InterPro" id="IPR000294">
    <property type="entry name" value="GLA_domain"/>
</dbReference>
<dbReference type="GO" id="GO:0001503">
    <property type="term" value="P:ossification"/>
    <property type="evidence" value="ECO:0007669"/>
    <property type="project" value="UniProtKB-KW"/>
</dbReference>
<dbReference type="SMART" id="SM00069">
    <property type="entry name" value="GLA"/>
    <property type="match status" value="1"/>
</dbReference>
<dbReference type="Proteomes" id="UP001152803">
    <property type="component" value="Unassembled WGS sequence"/>
</dbReference>
<feature type="domain" description="Gla" evidence="12">
    <location>
        <begin position="126"/>
        <end position="158"/>
    </location>
</feature>
<keyword evidence="7" id="KW-0597">Phosphoprotein</keyword>
<keyword evidence="10" id="KW-1015">Disulfide bond</keyword>
<dbReference type="Pfam" id="PF25890">
    <property type="entry name" value="BGLAP_C"/>
    <property type="match status" value="1"/>
</dbReference>
<evidence type="ECO:0000313" key="14">
    <source>
        <dbReference type="Proteomes" id="UP001152803"/>
    </source>
</evidence>
<comment type="caution">
    <text evidence="13">The sequence shown here is derived from an EMBL/GenBank/DDBJ whole genome shotgun (WGS) entry which is preliminary data.</text>
</comment>
<name>A0A9Q1CZ43_CONCO</name>
<dbReference type="InterPro" id="IPR035972">
    <property type="entry name" value="GLA-like_dom_SF"/>
</dbReference>
<keyword evidence="8" id="KW-0221">Differentiation</keyword>
<gene>
    <name evidence="13" type="ORF">COCON_G00204870</name>
</gene>
<evidence type="ECO:0000256" key="4">
    <source>
        <dbReference type="ARBA" id="ARBA00022473"/>
    </source>
</evidence>
<evidence type="ECO:0000256" key="1">
    <source>
        <dbReference type="ARBA" id="ARBA00004613"/>
    </source>
</evidence>
<evidence type="ECO:0000256" key="8">
    <source>
        <dbReference type="ARBA" id="ARBA00022782"/>
    </source>
</evidence>
<dbReference type="AlphaFoldDB" id="A0A9Q1CZ43"/>
<evidence type="ECO:0000256" key="9">
    <source>
        <dbReference type="ARBA" id="ARBA00022855"/>
    </source>
</evidence>
<evidence type="ECO:0000313" key="13">
    <source>
        <dbReference type="EMBL" id="KAJ8253875.1"/>
    </source>
</evidence>
<evidence type="ECO:0000256" key="3">
    <source>
        <dbReference type="ARBA" id="ARBA00017145"/>
    </source>
</evidence>
<dbReference type="GO" id="GO:0005509">
    <property type="term" value="F:calcium ion binding"/>
    <property type="evidence" value="ECO:0007669"/>
    <property type="project" value="InterPro"/>
</dbReference>
<evidence type="ECO:0000256" key="2">
    <source>
        <dbReference type="ARBA" id="ARBA00008850"/>
    </source>
</evidence>
<keyword evidence="4" id="KW-0217">Developmental protein</keyword>
<protein>
    <recommendedName>
        <fullName evidence="3">Matrix Gla protein</fullName>
    </recommendedName>
</protein>
<evidence type="ECO:0000256" key="5">
    <source>
        <dbReference type="ARBA" id="ARBA00022479"/>
    </source>
</evidence>
<keyword evidence="14" id="KW-1185">Reference proteome</keyword>
<dbReference type="EMBL" id="JAFJMO010000016">
    <property type="protein sequence ID" value="KAJ8253875.1"/>
    <property type="molecule type" value="Genomic_DNA"/>
</dbReference>
<dbReference type="InterPro" id="IPR058704">
    <property type="entry name" value="BGLAP-like_C"/>
</dbReference>
<evidence type="ECO:0000259" key="12">
    <source>
        <dbReference type="PROSITE" id="PS50998"/>
    </source>
</evidence>
<dbReference type="GO" id="GO:0031012">
    <property type="term" value="C:extracellular matrix"/>
    <property type="evidence" value="ECO:0007669"/>
    <property type="project" value="InterPro"/>
</dbReference>
<accession>A0A9Q1CZ43</accession>
<keyword evidence="9" id="KW-0892">Osteogenesis</keyword>
<dbReference type="PANTHER" id="PTHR10109:SF0">
    <property type="entry name" value="MATRIX GLA PROTEIN"/>
    <property type="match status" value="1"/>
</dbReference>
<comment type="similarity">
    <text evidence="2">Belongs to the osteocalcin/matrix Gla protein family.</text>
</comment>
<dbReference type="SUPFAM" id="SSF57630">
    <property type="entry name" value="GLA-domain"/>
    <property type="match status" value="1"/>
</dbReference>
<comment type="subcellular location">
    <subcellularLocation>
        <location evidence="1">Secreted</location>
    </subcellularLocation>
</comment>
<dbReference type="PANTHER" id="PTHR10109">
    <property type="entry name" value="MATRIX GLA PROTEIN"/>
    <property type="match status" value="1"/>
</dbReference>
<evidence type="ECO:0000256" key="6">
    <source>
        <dbReference type="ARBA" id="ARBA00022525"/>
    </source>
</evidence>
<evidence type="ECO:0000256" key="7">
    <source>
        <dbReference type="ARBA" id="ARBA00022553"/>
    </source>
</evidence>
<dbReference type="OrthoDB" id="8958520at2759"/>